<dbReference type="EMBL" id="JAVDTT010000004">
    <property type="protein sequence ID" value="MDR6842651.1"/>
    <property type="molecule type" value="Genomic_DNA"/>
</dbReference>
<reference evidence="1 2" key="1">
    <citation type="submission" date="2023-07" db="EMBL/GenBank/DDBJ databases">
        <title>Sorghum-associated microbial communities from plants grown in Nebraska, USA.</title>
        <authorList>
            <person name="Schachtman D."/>
        </authorList>
    </citation>
    <scope>NUCLEOTIDE SEQUENCE [LARGE SCALE GENOMIC DNA]</scope>
    <source>
        <strain evidence="1 2">BE107</strain>
    </source>
</reference>
<gene>
    <name evidence="1" type="ORF">J2W94_002956</name>
</gene>
<evidence type="ECO:0000313" key="1">
    <source>
        <dbReference type="EMBL" id="MDR6842651.1"/>
    </source>
</evidence>
<organism evidence="1 2">
    <name type="scientific">Pseudoxanthomonas sacheonensis</name>
    <dbReference type="NCBI Taxonomy" id="443615"/>
    <lineage>
        <taxon>Bacteria</taxon>
        <taxon>Pseudomonadati</taxon>
        <taxon>Pseudomonadota</taxon>
        <taxon>Gammaproteobacteria</taxon>
        <taxon>Lysobacterales</taxon>
        <taxon>Lysobacteraceae</taxon>
        <taxon>Pseudoxanthomonas</taxon>
    </lineage>
</organism>
<name>A0ABU1RV54_9GAMM</name>
<sequence>MRYLLKADRRTAGRNRHDAAVGVNIVIIAARDA</sequence>
<comment type="caution">
    <text evidence="1">The sequence shown here is derived from an EMBL/GenBank/DDBJ whole genome shotgun (WGS) entry which is preliminary data.</text>
</comment>
<proteinExistence type="predicted"/>
<evidence type="ECO:0000313" key="2">
    <source>
        <dbReference type="Proteomes" id="UP001254759"/>
    </source>
</evidence>
<protein>
    <submittedName>
        <fullName evidence="1">Uncharacterized protein</fullName>
    </submittedName>
</protein>
<keyword evidence="2" id="KW-1185">Reference proteome</keyword>
<accession>A0ABU1RV54</accession>
<dbReference type="Proteomes" id="UP001254759">
    <property type="component" value="Unassembled WGS sequence"/>
</dbReference>